<organism evidence="2 3">
    <name type="scientific">Oceaniferula marina</name>
    <dbReference type="NCBI Taxonomy" id="2748318"/>
    <lineage>
        <taxon>Bacteria</taxon>
        <taxon>Pseudomonadati</taxon>
        <taxon>Verrucomicrobiota</taxon>
        <taxon>Verrucomicrobiia</taxon>
        <taxon>Verrucomicrobiales</taxon>
        <taxon>Verrucomicrobiaceae</taxon>
        <taxon>Oceaniferula</taxon>
    </lineage>
</organism>
<dbReference type="EMBL" id="JACBAZ010000005">
    <property type="protein sequence ID" value="NWK56589.1"/>
    <property type="molecule type" value="Genomic_DNA"/>
</dbReference>
<dbReference type="Pfam" id="PF09720">
    <property type="entry name" value="Unstab_antitox"/>
    <property type="match status" value="1"/>
</dbReference>
<dbReference type="InterPro" id="IPR013406">
    <property type="entry name" value="CHP02574_addiction_mod"/>
</dbReference>
<dbReference type="AlphaFoldDB" id="A0A851GHB4"/>
<feature type="region of interest" description="Disordered" evidence="1">
    <location>
        <begin position="51"/>
        <end position="74"/>
    </location>
</feature>
<proteinExistence type="predicted"/>
<protein>
    <submittedName>
        <fullName evidence="2">Addiction module protein</fullName>
    </submittedName>
</protein>
<gene>
    <name evidence="2" type="ORF">HW115_13285</name>
</gene>
<accession>A0A851GHB4</accession>
<sequence length="74" mass="8695">MNTAFELMEDVLKLPRQDRSYLAAKIIESLDQNEDLSPEWMEELDRRVESWKSGKSPSVSSEDLHKEMRDRLAI</sequence>
<evidence type="ECO:0000256" key="1">
    <source>
        <dbReference type="SAM" id="MobiDB-lite"/>
    </source>
</evidence>
<dbReference type="Proteomes" id="UP000557872">
    <property type="component" value="Unassembled WGS sequence"/>
</dbReference>
<feature type="compositionally biased region" description="Basic and acidic residues" evidence="1">
    <location>
        <begin position="62"/>
        <end position="74"/>
    </location>
</feature>
<keyword evidence="3" id="KW-1185">Reference proteome</keyword>
<dbReference type="RefSeq" id="WP_178933392.1">
    <property type="nucleotide sequence ID" value="NZ_JACBAZ010000005.1"/>
</dbReference>
<comment type="caution">
    <text evidence="2">The sequence shown here is derived from an EMBL/GenBank/DDBJ whole genome shotgun (WGS) entry which is preliminary data.</text>
</comment>
<reference evidence="2 3" key="1">
    <citation type="submission" date="2020-07" db="EMBL/GenBank/DDBJ databases">
        <title>Roseicoccus Jingziensis gen. nov., sp. nov., isolated from coastal seawater.</title>
        <authorList>
            <person name="Feng X."/>
        </authorList>
    </citation>
    <scope>NUCLEOTIDE SEQUENCE [LARGE SCALE GENOMIC DNA]</scope>
    <source>
        <strain evidence="2 3">N1E253</strain>
    </source>
</reference>
<dbReference type="NCBIfam" id="TIGR02574">
    <property type="entry name" value="stabl_TIGR02574"/>
    <property type="match status" value="1"/>
</dbReference>
<evidence type="ECO:0000313" key="2">
    <source>
        <dbReference type="EMBL" id="NWK56589.1"/>
    </source>
</evidence>
<name>A0A851GHB4_9BACT</name>
<evidence type="ECO:0000313" key="3">
    <source>
        <dbReference type="Proteomes" id="UP000557872"/>
    </source>
</evidence>